<name>W1Y9C9_9ZZZZ</name>
<protein>
    <submittedName>
        <fullName evidence="1">Uncharacterized protein</fullName>
    </submittedName>
</protein>
<feature type="non-terminal residue" evidence="1">
    <location>
        <position position="1"/>
    </location>
</feature>
<organism evidence="1">
    <name type="scientific">human gut metagenome</name>
    <dbReference type="NCBI Taxonomy" id="408170"/>
    <lineage>
        <taxon>unclassified sequences</taxon>
        <taxon>metagenomes</taxon>
        <taxon>organismal metagenomes</taxon>
    </lineage>
</organism>
<sequence>ENDLVKMMQVSGIHDIMECKKFFMKES</sequence>
<proteinExistence type="predicted"/>
<gene>
    <name evidence="1" type="ORF">Q604_UNBC06912G0001</name>
</gene>
<dbReference type="EMBL" id="AZMM01006912">
    <property type="protein sequence ID" value="ETJ39127.1"/>
    <property type="molecule type" value="Genomic_DNA"/>
</dbReference>
<comment type="caution">
    <text evidence="1">The sequence shown here is derived from an EMBL/GenBank/DDBJ whole genome shotgun (WGS) entry which is preliminary data.</text>
</comment>
<dbReference type="AlphaFoldDB" id="W1Y9C9"/>
<reference evidence="1" key="1">
    <citation type="submission" date="2013-12" db="EMBL/GenBank/DDBJ databases">
        <title>A Varibaculum cambriense genome reconstructed from a premature infant gut community with otherwise low bacterial novelty that shifts toward anaerobic metabolism during the third week of life.</title>
        <authorList>
            <person name="Brown C.T."/>
            <person name="Sharon I."/>
            <person name="Thomas B.C."/>
            <person name="Castelle C.J."/>
            <person name="Morowitz M.J."/>
            <person name="Banfield J.F."/>
        </authorList>
    </citation>
    <scope>NUCLEOTIDE SEQUENCE</scope>
</reference>
<accession>W1Y9C9</accession>
<evidence type="ECO:0000313" key="1">
    <source>
        <dbReference type="EMBL" id="ETJ39127.1"/>
    </source>
</evidence>